<proteinExistence type="predicted"/>
<gene>
    <name evidence="1" type="ORF">CIT292_11256</name>
</gene>
<dbReference type="HOGENOM" id="CLU_2697967_0_0_6"/>
<comment type="caution">
    <text evidence="1">The sequence shown here is derived from an EMBL/GenBank/DDBJ whole genome shotgun (WGS) entry which is preliminary data.</text>
</comment>
<dbReference type="AlphaFoldDB" id="D4BL16"/>
<reference evidence="1 2" key="1">
    <citation type="submission" date="2010-02" db="EMBL/GenBank/DDBJ databases">
        <authorList>
            <person name="Weinstock G."/>
            <person name="Sodergren E."/>
            <person name="Clifton S."/>
            <person name="Fulton L."/>
            <person name="Fulton B."/>
            <person name="Courtney L."/>
            <person name="Fronick C."/>
            <person name="Harrison M."/>
            <person name="Strong C."/>
            <person name="Farmer C."/>
            <person name="Delahaunty K."/>
            <person name="Markovic C."/>
            <person name="Hall O."/>
            <person name="Minx P."/>
            <person name="Tomlinson C."/>
            <person name="Mitreva M."/>
            <person name="Nelson J."/>
            <person name="Hou S."/>
            <person name="Wollam A."/>
            <person name="Pepin K.H."/>
            <person name="Johnson M."/>
            <person name="Bhonagiri V."/>
            <person name="Zhang X."/>
            <person name="Suruliraj S."/>
            <person name="Warren W."/>
            <person name="Chinwalla A."/>
            <person name="Mardis E.R."/>
            <person name="Wilson R.K."/>
        </authorList>
    </citation>
    <scope>NUCLEOTIDE SEQUENCE [LARGE SCALE GENOMIC DNA]</scope>
    <source>
        <strain evidence="1 2">ATCC 29220</strain>
    </source>
</reference>
<accession>D4BL16</accession>
<protein>
    <submittedName>
        <fullName evidence="1">Uncharacterized protein</fullName>
    </submittedName>
</protein>
<evidence type="ECO:0000313" key="1">
    <source>
        <dbReference type="EMBL" id="EFE05393.1"/>
    </source>
</evidence>
<evidence type="ECO:0000313" key="2">
    <source>
        <dbReference type="Proteomes" id="UP000003880"/>
    </source>
</evidence>
<organism evidence="1 2">
    <name type="scientific">Citrobacter youngae ATCC 29220</name>
    <dbReference type="NCBI Taxonomy" id="500640"/>
    <lineage>
        <taxon>Bacteria</taxon>
        <taxon>Pseudomonadati</taxon>
        <taxon>Pseudomonadota</taxon>
        <taxon>Gammaproteobacteria</taxon>
        <taxon>Enterobacterales</taxon>
        <taxon>Enterobacteriaceae</taxon>
        <taxon>Citrobacter</taxon>
        <taxon>Citrobacter freundii complex</taxon>
    </lineage>
</organism>
<dbReference type="Proteomes" id="UP000003880">
    <property type="component" value="Unassembled WGS sequence"/>
</dbReference>
<name>D4BL16_9ENTR</name>
<sequence length="73" mass="8507">MDNAFINTEVSGRQIVDQTLAKIIERFLIEAHKRLFARFQANQIVVSHEQVLTNIQPTIDQFVMPMDTLFQVF</sequence>
<dbReference type="EMBL" id="ABWL02000041">
    <property type="protein sequence ID" value="EFE05393.1"/>
    <property type="molecule type" value="Genomic_DNA"/>
</dbReference>